<dbReference type="RefSeq" id="WP_060593155.1">
    <property type="nucleotide sequence ID" value="NZ_LN868938.1"/>
</dbReference>
<evidence type="ECO:0000256" key="5">
    <source>
        <dbReference type="ARBA" id="ARBA00033067"/>
    </source>
</evidence>
<dbReference type="EMBL" id="LN868938">
    <property type="protein sequence ID" value="CRY79196.1"/>
    <property type="molecule type" value="Genomic_DNA"/>
</dbReference>
<dbReference type="InterPro" id="IPR036291">
    <property type="entry name" value="NAD(P)-bd_dom_sf"/>
</dbReference>
<dbReference type="SUPFAM" id="SSF51735">
    <property type="entry name" value="NAD(P)-binding Rossmann-fold domains"/>
    <property type="match status" value="1"/>
</dbReference>
<evidence type="ECO:0000313" key="8">
    <source>
        <dbReference type="Proteomes" id="UP000057820"/>
    </source>
</evidence>
<dbReference type="AlphaFoldDB" id="A0A0H5P9D9"/>
<organism evidence="7 8">
    <name type="scientific">Nocardia farcinica</name>
    <dbReference type="NCBI Taxonomy" id="37329"/>
    <lineage>
        <taxon>Bacteria</taxon>
        <taxon>Bacillati</taxon>
        <taxon>Actinomycetota</taxon>
        <taxon>Actinomycetes</taxon>
        <taxon>Mycobacteriales</taxon>
        <taxon>Nocardiaceae</taxon>
        <taxon>Nocardia</taxon>
    </lineage>
</organism>
<reference evidence="8" key="1">
    <citation type="submission" date="2015-03" db="EMBL/GenBank/DDBJ databases">
        <authorList>
            <consortium name="Pathogen Informatics"/>
        </authorList>
    </citation>
    <scope>NUCLEOTIDE SEQUENCE [LARGE SCALE GENOMIC DNA]</scope>
    <source>
        <strain evidence="8">NCTC11134</strain>
    </source>
</reference>
<dbReference type="PANTHER" id="PTHR43725:SF53">
    <property type="entry name" value="UDP-ARABINOSE 4-EPIMERASE 1"/>
    <property type="match status" value="1"/>
</dbReference>
<evidence type="ECO:0000256" key="4">
    <source>
        <dbReference type="ARBA" id="ARBA00031367"/>
    </source>
</evidence>
<dbReference type="Pfam" id="PF01370">
    <property type="entry name" value="Epimerase"/>
    <property type="match status" value="1"/>
</dbReference>
<gene>
    <name evidence="7" type="primary">galE_4</name>
    <name evidence="7" type="ORF">ERS450000_03373</name>
</gene>
<name>A0A0H5P9D9_NOCFR</name>
<evidence type="ECO:0000259" key="6">
    <source>
        <dbReference type="Pfam" id="PF01370"/>
    </source>
</evidence>
<evidence type="ECO:0000256" key="1">
    <source>
        <dbReference type="ARBA" id="ARBA00004947"/>
    </source>
</evidence>
<proteinExistence type="inferred from homology"/>
<keyword evidence="7" id="KW-0413">Isomerase</keyword>
<comment type="similarity">
    <text evidence="2">Belongs to the NAD(P)-dependent epimerase/dehydratase family.</text>
</comment>
<accession>A0A0H5P9D9</accession>
<feature type="domain" description="NAD-dependent epimerase/dehydratase" evidence="6">
    <location>
        <begin position="3"/>
        <end position="109"/>
    </location>
</feature>
<evidence type="ECO:0000256" key="3">
    <source>
        <dbReference type="ARBA" id="ARBA00018569"/>
    </source>
</evidence>
<comment type="pathway">
    <text evidence="1">Carbohydrate metabolism; galactose metabolism.</text>
</comment>
<dbReference type="Gene3D" id="3.40.50.720">
    <property type="entry name" value="NAD(P)-binding Rossmann-like Domain"/>
    <property type="match status" value="1"/>
</dbReference>
<dbReference type="PANTHER" id="PTHR43725">
    <property type="entry name" value="UDP-GLUCOSE 4-EPIMERASE"/>
    <property type="match status" value="1"/>
</dbReference>
<dbReference type="KEGG" id="nfr:ERS450000_03373"/>
<dbReference type="Gene3D" id="3.90.25.10">
    <property type="entry name" value="UDP-galactose 4-epimerase, domain 1"/>
    <property type="match status" value="1"/>
</dbReference>
<dbReference type="Proteomes" id="UP000057820">
    <property type="component" value="Chromosome 1"/>
</dbReference>
<sequence>MTEDLPDSPPHPYAASKLAAEFAVQAQARAGALSATILRFMNIAGGDDRDPTRLIPRTIAAAQGRGTLEINGDGSAMRDYLHVSDAARAILASVEDPPPRGESVRYVVGSGCGTSIAEVVAAVERRTGRPVPVRHGPTAPEPPELVSDPTRIMAELGWRPACSDIDTIVSDSWRHARATTEP</sequence>
<dbReference type="InterPro" id="IPR001509">
    <property type="entry name" value="Epimerase_deHydtase"/>
</dbReference>
<dbReference type="GO" id="GO:0033499">
    <property type="term" value="P:galactose catabolic process via UDP-galactose, Leloir pathway"/>
    <property type="evidence" value="ECO:0007669"/>
    <property type="project" value="TreeGrafter"/>
</dbReference>
<evidence type="ECO:0000256" key="2">
    <source>
        <dbReference type="ARBA" id="ARBA00007637"/>
    </source>
</evidence>
<evidence type="ECO:0000313" key="7">
    <source>
        <dbReference type="EMBL" id="CRY79196.1"/>
    </source>
</evidence>
<dbReference type="GO" id="GO:0016853">
    <property type="term" value="F:isomerase activity"/>
    <property type="evidence" value="ECO:0007669"/>
    <property type="project" value="UniProtKB-KW"/>
</dbReference>
<protein>
    <recommendedName>
        <fullName evidence="3">UDP-glucose 4-epimerase</fullName>
    </recommendedName>
    <alternativeName>
        <fullName evidence="5">Galactowaldenase</fullName>
    </alternativeName>
    <alternativeName>
        <fullName evidence="4">UDP-galactose 4-epimerase</fullName>
    </alternativeName>
</protein>